<accession>A0A507QXD9</accession>
<protein>
    <submittedName>
        <fullName evidence="2">Uncharacterized protein</fullName>
    </submittedName>
</protein>
<dbReference type="Proteomes" id="UP000319663">
    <property type="component" value="Unassembled WGS sequence"/>
</dbReference>
<dbReference type="OrthoDB" id="4732505at2759"/>
<keyword evidence="1" id="KW-0732">Signal</keyword>
<sequence>MASSRPDINFPSRALLVLFALIILTPWDFAPALPVNGRGRSGLALAPLPRNDENQNQNQVPLVRGDDFVDWDDEVNDDSIDYDGYDVEIAAFLSQLVNFGGHCFLIDDTVPFSVLKQMNDFANDPGDYGDIPAALKGYEVRMLGVEDVDIWNDDEEDKYVWDEDENDDHNESSYSNIKIPLPTILPSTLDIGSHRFRTNCDIPDEVTDRIFRLFLDNHDNEIVGIPEDLAMYEIMSPEEEDDWNTEVAVIRERRVASLLRYSKRWG</sequence>
<keyword evidence="3" id="KW-1185">Reference proteome</keyword>
<proteinExistence type="predicted"/>
<evidence type="ECO:0000313" key="2">
    <source>
        <dbReference type="EMBL" id="TQB73148.1"/>
    </source>
</evidence>
<dbReference type="EMBL" id="VIFY01000049">
    <property type="protein sequence ID" value="TQB73148.1"/>
    <property type="molecule type" value="Genomic_DNA"/>
</dbReference>
<evidence type="ECO:0000313" key="3">
    <source>
        <dbReference type="Proteomes" id="UP000319663"/>
    </source>
</evidence>
<dbReference type="AlphaFoldDB" id="A0A507QXD9"/>
<reference evidence="2 3" key="1">
    <citation type="submission" date="2019-06" db="EMBL/GenBank/DDBJ databases">
        <title>Wine fermentation using esterase from Monascus purpureus.</title>
        <authorList>
            <person name="Geng C."/>
            <person name="Zhang Y."/>
        </authorList>
    </citation>
    <scope>NUCLEOTIDE SEQUENCE [LARGE SCALE GENOMIC DNA]</scope>
    <source>
        <strain evidence="2">HQ1</strain>
    </source>
</reference>
<organism evidence="2 3">
    <name type="scientific">Monascus purpureus</name>
    <name type="common">Red mold</name>
    <name type="synonym">Monascus anka</name>
    <dbReference type="NCBI Taxonomy" id="5098"/>
    <lineage>
        <taxon>Eukaryota</taxon>
        <taxon>Fungi</taxon>
        <taxon>Dikarya</taxon>
        <taxon>Ascomycota</taxon>
        <taxon>Pezizomycotina</taxon>
        <taxon>Eurotiomycetes</taxon>
        <taxon>Eurotiomycetidae</taxon>
        <taxon>Eurotiales</taxon>
        <taxon>Aspergillaceae</taxon>
        <taxon>Monascus</taxon>
    </lineage>
</organism>
<feature type="signal peptide" evidence="1">
    <location>
        <begin position="1"/>
        <end position="32"/>
    </location>
</feature>
<gene>
    <name evidence="2" type="ORF">MPDQ_006065</name>
</gene>
<feature type="chain" id="PRO_5021206426" evidence="1">
    <location>
        <begin position="33"/>
        <end position="266"/>
    </location>
</feature>
<evidence type="ECO:0000256" key="1">
    <source>
        <dbReference type="SAM" id="SignalP"/>
    </source>
</evidence>
<comment type="caution">
    <text evidence="2">The sequence shown here is derived from an EMBL/GenBank/DDBJ whole genome shotgun (WGS) entry which is preliminary data.</text>
</comment>
<name>A0A507QXD9_MONPU</name>